<protein>
    <submittedName>
        <fullName evidence="2">Uncharacterized protein</fullName>
    </submittedName>
</protein>
<dbReference type="WBParaSite" id="nRc.2.0.1.t15691-RA">
    <property type="protein sequence ID" value="nRc.2.0.1.t15691-RA"/>
    <property type="gene ID" value="nRc.2.0.1.g15691"/>
</dbReference>
<name>A0A915IPG0_ROMCU</name>
<organism evidence="1 2">
    <name type="scientific">Romanomermis culicivorax</name>
    <name type="common">Nematode worm</name>
    <dbReference type="NCBI Taxonomy" id="13658"/>
    <lineage>
        <taxon>Eukaryota</taxon>
        <taxon>Metazoa</taxon>
        <taxon>Ecdysozoa</taxon>
        <taxon>Nematoda</taxon>
        <taxon>Enoplea</taxon>
        <taxon>Dorylaimia</taxon>
        <taxon>Mermithida</taxon>
        <taxon>Mermithoidea</taxon>
        <taxon>Mermithidae</taxon>
        <taxon>Romanomermis</taxon>
    </lineage>
</organism>
<keyword evidence="1" id="KW-1185">Reference proteome</keyword>
<accession>A0A915IPG0</accession>
<dbReference type="AlphaFoldDB" id="A0A915IPG0"/>
<proteinExistence type="predicted"/>
<dbReference type="Proteomes" id="UP000887565">
    <property type="component" value="Unplaced"/>
</dbReference>
<evidence type="ECO:0000313" key="2">
    <source>
        <dbReference type="WBParaSite" id="nRc.2.0.1.t15691-RA"/>
    </source>
</evidence>
<sequence>MNFELKRSQITQPIKNLDSSKSKTFYYCPALNLYIWHARTPIHIDKILLVMSSTHLPKKIVQNPPAKKPNSQTAFKNETFDTCFMTIKIAVPELQRDALQYKNDTYQSTQLSNLRIEFYALSPSDIR</sequence>
<evidence type="ECO:0000313" key="1">
    <source>
        <dbReference type="Proteomes" id="UP000887565"/>
    </source>
</evidence>
<reference evidence="2" key="1">
    <citation type="submission" date="2022-11" db="UniProtKB">
        <authorList>
            <consortium name="WormBaseParasite"/>
        </authorList>
    </citation>
    <scope>IDENTIFICATION</scope>
</reference>